<dbReference type="STRING" id="137246.A0A401SKE4"/>
<dbReference type="OMA" id="AHDSGMF"/>
<protein>
    <recommendedName>
        <fullName evidence="4">Usherin</fullName>
    </recommendedName>
</protein>
<dbReference type="Proteomes" id="UP000287033">
    <property type="component" value="Unassembled WGS sequence"/>
</dbReference>
<gene>
    <name evidence="2" type="ORF">chiPu_0009305</name>
</gene>
<evidence type="ECO:0000313" key="3">
    <source>
        <dbReference type="Proteomes" id="UP000287033"/>
    </source>
</evidence>
<keyword evidence="1" id="KW-1133">Transmembrane helix</keyword>
<organism evidence="2 3">
    <name type="scientific">Chiloscyllium punctatum</name>
    <name type="common">Brownbanded bambooshark</name>
    <name type="synonym">Hemiscyllium punctatum</name>
    <dbReference type="NCBI Taxonomy" id="137246"/>
    <lineage>
        <taxon>Eukaryota</taxon>
        <taxon>Metazoa</taxon>
        <taxon>Chordata</taxon>
        <taxon>Craniata</taxon>
        <taxon>Vertebrata</taxon>
        <taxon>Chondrichthyes</taxon>
        <taxon>Elasmobranchii</taxon>
        <taxon>Galeomorphii</taxon>
        <taxon>Galeoidea</taxon>
        <taxon>Orectolobiformes</taxon>
        <taxon>Hemiscylliidae</taxon>
        <taxon>Chiloscyllium</taxon>
    </lineage>
</organism>
<sequence>MGSASTPTIKYNTATHVGSTISTVEEKTGVPQSNTLFYNELWFITIMAVLGLLFLAIFLAILLQRAITKQPFKRERPPLIPLQKRTNLPNESFMGLTDTKIAERGAQISNSNISVLCVPSQSQLSDACSQTSLHRSVSQLIDTHDRKSLIEDSVWDSLGQGRDSGMYPDDEELFESIKGFSSVTKEHTIFTDTQL</sequence>
<keyword evidence="3" id="KW-1185">Reference proteome</keyword>
<dbReference type="AlphaFoldDB" id="A0A401SKE4"/>
<dbReference type="EMBL" id="BEZZ01000328">
    <property type="protein sequence ID" value="GCC30851.1"/>
    <property type="molecule type" value="Genomic_DNA"/>
</dbReference>
<reference evidence="2 3" key="1">
    <citation type="journal article" date="2018" name="Nat. Ecol. Evol.">
        <title>Shark genomes provide insights into elasmobranch evolution and the origin of vertebrates.</title>
        <authorList>
            <person name="Hara Y"/>
            <person name="Yamaguchi K"/>
            <person name="Onimaru K"/>
            <person name="Kadota M"/>
            <person name="Koyanagi M"/>
            <person name="Keeley SD"/>
            <person name="Tatsumi K"/>
            <person name="Tanaka K"/>
            <person name="Motone F"/>
            <person name="Kageyama Y"/>
            <person name="Nozu R"/>
            <person name="Adachi N"/>
            <person name="Nishimura O"/>
            <person name="Nakagawa R"/>
            <person name="Tanegashima C"/>
            <person name="Kiyatake I"/>
            <person name="Matsumoto R"/>
            <person name="Murakumo K"/>
            <person name="Nishida K"/>
            <person name="Terakita A"/>
            <person name="Kuratani S"/>
            <person name="Sato K"/>
            <person name="Hyodo S Kuraku.S."/>
        </authorList>
    </citation>
    <scope>NUCLEOTIDE SEQUENCE [LARGE SCALE GENOMIC DNA]</scope>
</reference>
<keyword evidence="1" id="KW-0472">Membrane</keyword>
<evidence type="ECO:0000313" key="2">
    <source>
        <dbReference type="EMBL" id="GCC30851.1"/>
    </source>
</evidence>
<accession>A0A401SKE4</accession>
<dbReference type="OrthoDB" id="5984158at2759"/>
<comment type="caution">
    <text evidence="2">The sequence shown here is derived from an EMBL/GenBank/DDBJ whole genome shotgun (WGS) entry which is preliminary data.</text>
</comment>
<name>A0A401SKE4_CHIPU</name>
<keyword evidence="1" id="KW-0812">Transmembrane</keyword>
<evidence type="ECO:0008006" key="4">
    <source>
        <dbReference type="Google" id="ProtNLM"/>
    </source>
</evidence>
<evidence type="ECO:0000256" key="1">
    <source>
        <dbReference type="SAM" id="Phobius"/>
    </source>
</evidence>
<feature type="transmembrane region" description="Helical" evidence="1">
    <location>
        <begin position="41"/>
        <end position="63"/>
    </location>
</feature>
<proteinExistence type="predicted"/>